<sequence length="117" mass="12747">LLDASMDQSILHVMNSCIALDVRPIVKEADLSLEAFQTLKKNFHKLTRAKQLELINELLHLNNNLLAVHFNKFFAIILQLSNLGVSISPIAQGLFIQALTSPPAGTTRGGMVGNGRG</sequence>
<gene>
    <name evidence="1" type="ORF">VP01_1390g1</name>
</gene>
<name>A0A0L6VLR6_9BASI</name>
<dbReference type="OrthoDB" id="2506356at2759"/>
<organism evidence="1 2">
    <name type="scientific">Puccinia sorghi</name>
    <dbReference type="NCBI Taxonomy" id="27349"/>
    <lineage>
        <taxon>Eukaryota</taxon>
        <taxon>Fungi</taxon>
        <taxon>Dikarya</taxon>
        <taxon>Basidiomycota</taxon>
        <taxon>Pucciniomycotina</taxon>
        <taxon>Pucciniomycetes</taxon>
        <taxon>Pucciniales</taxon>
        <taxon>Pucciniaceae</taxon>
        <taxon>Puccinia</taxon>
    </lineage>
</organism>
<reference evidence="1 2" key="1">
    <citation type="submission" date="2015-08" db="EMBL/GenBank/DDBJ databases">
        <title>Next Generation Sequencing and Analysis of the Genome of Puccinia sorghi L Schw, the Causal Agent of Maize Common Rust.</title>
        <authorList>
            <person name="Rochi L."/>
            <person name="Burguener G."/>
            <person name="Darino M."/>
            <person name="Turjanski A."/>
            <person name="Kreff E."/>
            <person name="Dieguez M.J."/>
            <person name="Sacco F."/>
        </authorList>
    </citation>
    <scope>NUCLEOTIDE SEQUENCE [LARGE SCALE GENOMIC DNA]</scope>
    <source>
        <strain evidence="1 2">RO10H11247</strain>
    </source>
</reference>
<feature type="non-terminal residue" evidence="1">
    <location>
        <position position="1"/>
    </location>
</feature>
<protein>
    <submittedName>
        <fullName evidence="1">Uncharacterized protein</fullName>
    </submittedName>
</protein>
<proteinExistence type="predicted"/>
<comment type="caution">
    <text evidence="1">The sequence shown here is derived from an EMBL/GenBank/DDBJ whole genome shotgun (WGS) entry which is preliminary data.</text>
</comment>
<dbReference type="EMBL" id="LAVV01004343">
    <property type="protein sequence ID" value="KNZ61507.1"/>
    <property type="molecule type" value="Genomic_DNA"/>
</dbReference>
<dbReference type="Proteomes" id="UP000037035">
    <property type="component" value="Unassembled WGS sequence"/>
</dbReference>
<keyword evidence="2" id="KW-1185">Reference proteome</keyword>
<dbReference type="AlphaFoldDB" id="A0A0L6VLR6"/>
<evidence type="ECO:0000313" key="2">
    <source>
        <dbReference type="Proteomes" id="UP000037035"/>
    </source>
</evidence>
<accession>A0A0L6VLR6</accession>
<dbReference type="VEuPathDB" id="FungiDB:VP01_1390g1"/>
<evidence type="ECO:0000313" key="1">
    <source>
        <dbReference type="EMBL" id="KNZ61507.1"/>
    </source>
</evidence>